<protein>
    <submittedName>
        <fullName evidence="1">Uncharacterized protein</fullName>
    </submittedName>
</protein>
<organism evidence="1 2">
    <name type="scientific">Reticulibacter mediterranei</name>
    <dbReference type="NCBI Taxonomy" id="2778369"/>
    <lineage>
        <taxon>Bacteria</taxon>
        <taxon>Bacillati</taxon>
        <taxon>Chloroflexota</taxon>
        <taxon>Ktedonobacteria</taxon>
        <taxon>Ktedonobacterales</taxon>
        <taxon>Reticulibacteraceae</taxon>
        <taxon>Reticulibacter</taxon>
    </lineage>
</organism>
<name>A0A8J3N8W6_9CHLR</name>
<keyword evidence="2" id="KW-1185">Reference proteome</keyword>
<evidence type="ECO:0000313" key="1">
    <source>
        <dbReference type="EMBL" id="GHO99970.1"/>
    </source>
</evidence>
<dbReference type="Proteomes" id="UP000597444">
    <property type="component" value="Unassembled WGS sequence"/>
</dbReference>
<dbReference type="RefSeq" id="WP_220210579.1">
    <property type="nucleotide sequence ID" value="NZ_BNJK01000002.1"/>
</dbReference>
<comment type="caution">
    <text evidence="1">The sequence shown here is derived from an EMBL/GenBank/DDBJ whole genome shotgun (WGS) entry which is preliminary data.</text>
</comment>
<sequence length="234" mass="27793">MGRDTEDLPGQMSLVMLEERCQHEMKKFGGEEPSTDRYCLEIFYRALINQDEQAWNVVVRSFRRLMKAWLHRHPCQDTALRYDSEENYIDSAFSRFWQATSRNQNLDFQSMRSVLFYLKACVDGAVRDTIRAHSRPVLRLPEPGADFSFEEPVAEEHDESIDLWDAITSILPSRQEKRVAFLIIYCGLKPRQVIEQCPGEFKDVYEIYRIYRNVEERLRRNADRLRWRLTSEGK</sequence>
<dbReference type="AlphaFoldDB" id="A0A8J3N8W6"/>
<dbReference type="EMBL" id="BNJK01000002">
    <property type="protein sequence ID" value="GHO99970.1"/>
    <property type="molecule type" value="Genomic_DNA"/>
</dbReference>
<reference evidence="1" key="1">
    <citation type="submission" date="2020-10" db="EMBL/GenBank/DDBJ databases">
        <title>Taxonomic study of unclassified bacteria belonging to the class Ktedonobacteria.</title>
        <authorList>
            <person name="Yabe S."/>
            <person name="Wang C.M."/>
            <person name="Zheng Y."/>
            <person name="Sakai Y."/>
            <person name="Cavaletti L."/>
            <person name="Monciardini P."/>
            <person name="Donadio S."/>
        </authorList>
    </citation>
    <scope>NUCLEOTIDE SEQUENCE</scope>
    <source>
        <strain evidence="1">ID150040</strain>
    </source>
</reference>
<accession>A0A8J3N8W6</accession>
<evidence type="ECO:0000313" key="2">
    <source>
        <dbReference type="Proteomes" id="UP000597444"/>
    </source>
</evidence>
<gene>
    <name evidence="1" type="ORF">KSF_100180</name>
</gene>
<proteinExistence type="predicted"/>